<evidence type="ECO:0000256" key="4">
    <source>
        <dbReference type="ARBA" id="ARBA00023163"/>
    </source>
</evidence>
<keyword evidence="2" id="KW-0805">Transcription regulation</keyword>
<dbReference type="EMBL" id="FQXE01000003">
    <property type="protein sequence ID" value="SHH40333.1"/>
    <property type="molecule type" value="Genomic_DNA"/>
</dbReference>
<dbReference type="PANTHER" id="PTHR30126">
    <property type="entry name" value="HTH-TYPE TRANSCRIPTIONAL REGULATOR"/>
    <property type="match status" value="1"/>
</dbReference>
<evidence type="ECO:0000313" key="7">
    <source>
        <dbReference type="Proteomes" id="UP000184226"/>
    </source>
</evidence>
<feature type="domain" description="HTH lysR-type" evidence="5">
    <location>
        <begin position="2"/>
        <end position="59"/>
    </location>
</feature>
<comment type="similarity">
    <text evidence="1">Belongs to the LysR transcriptional regulatory family.</text>
</comment>
<name>A0A1M5SQS8_9BURK</name>
<dbReference type="SUPFAM" id="SSF46785">
    <property type="entry name" value="Winged helix' DNA-binding domain"/>
    <property type="match status" value="1"/>
</dbReference>
<dbReference type="Gene3D" id="3.40.190.10">
    <property type="entry name" value="Periplasmic binding protein-like II"/>
    <property type="match status" value="2"/>
</dbReference>
<evidence type="ECO:0000313" key="6">
    <source>
        <dbReference type="EMBL" id="SHH40333.1"/>
    </source>
</evidence>
<dbReference type="InterPro" id="IPR036388">
    <property type="entry name" value="WH-like_DNA-bd_sf"/>
</dbReference>
<organism evidence="6 7">
    <name type="scientific">Pollutimonas bauzanensis</name>
    <dbReference type="NCBI Taxonomy" id="658167"/>
    <lineage>
        <taxon>Bacteria</taxon>
        <taxon>Pseudomonadati</taxon>
        <taxon>Pseudomonadota</taxon>
        <taxon>Betaproteobacteria</taxon>
        <taxon>Burkholderiales</taxon>
        <taxon>Alcaligenaceae</taxon>
        <taxon>Pollutimonas</taxon>
    </lineage>
</organism>
<dbReference type="PRINTS" id="PR00039">
    <property type="entry name" value="HTHLYSR"/>
</dbReference>
<gene>
    <name evidence="6" type="ORF">SAMN04488135_103137</name>
</gene>
<dbReference type="GO" id="GO:0000976">
    <property type="term" value="F:transcription cis-regulatory region binding"/>
    <property type="evidence" value="ECO:0007669"/>
    <property type="project" value="TreeGrafter"/>
</dbReference>
<keyword evidence="4" id="KW-0804">Transcription</keyword>
<dbReference type="SUPFAM" id="SSF53850">
    <property type="entry name" value="Periplasmic binding protein-like II"/>
    <property type="match status" value="1"/>
</dbReference>
<keyword evidence="7" id="KW-1185">Reference proteome</keyword>
<accession>A0A1M5SQS8</accession>
<dbReference type="RefSeq" id="WP_073102330.1">
    <property type="nucleotide sequence ID" value="NZ_FQXE01000003.1"/>
</dbReference>
<evidence type="ECO:0000256" key="2">
    <source>
        <dbReference type="ARBA" id="ARBA00023015"/>
    </source>
</evidence>
<sequence length="300" mass="32968">MVDFKQIAAFVWVAELGSFRAAAEKLNTTQPAISQRIAAMEATMTVRLFERGARGIKLTEKGQELLSHAQRMLALRNEMLRVAKAQNAVRGTLRLGSCETLVQTWLHHLIDELHQKYPALVVEIHVDTTHVLRAQLASHQIDLALLVGSSQEPKENCLHLCDYDLAWVASPGLKLHGRRVTVAELGKYPVITYPSVSLPYHAVKTLLTESGVKAPRIYGSASLSTIVQMTRRGIGPSVIAPIVIAEEIAEGKLCILDVDKVPAALGFYACWIDTPDSHTVRTVARLAQRTARNTSPGEQT</sequence>
<dbReference type="FunFam" id="1.10.10.10:FF:000001">
    <property type="entry name" value="LysR family transcriptional regulator"/>
    <property type="match status" value="1"/>
</dbReference>
<evidence type="ECO:0000256" key="3">
    <source>
        <dbReference type="ARBA" id="ARBA00023125"/>
    </source>
</evidence>
<dbReference type="Pfam" id="PF00126">
    <property type="entry name" value="HTH_1"/>
    <property type="match status" value="1"/>
</dbReference>
<dbReference type="Gene3D" id="1.10.10.10">
    <property type="entry name" value="Winged helix-like DNA-binding domain superfamily/Winged helix DNA-binding domain"/>
    <property type="match status" value="1"/>
</dbReference>
<dbReference type="CDD" id="cd05466">
    <property type="entry name" value="PBP2_LTTR_substrate"/>
    <property type="match status" value="1"/>
</dbReference>
<dbReference type="PROSITE" id="PS50931">
    <property type="entry name" value="HTH_LYSR"/>
    <property type="match status" value="1"/>
</dbReference>
<dbReference type="STRING" id="658167.SAMN04488135_103137"/>
<dbReference type="InterPro" id="IPR005119">
    <property type="entry name" value="LysR_subst-bd"/>
</dbReference>
<evidence type="ECO:0000259" key="5">
    <source>
        <dbReference type="PROSITE" id="PS50931"/>
    </source>
</evidence>
<dbReference type="Proteomes" id="UP000184226">
    <property type="component" value="Unassembled WGS sequence"/>
</dbReference>
<dbReference type="AlphaFoldDB" id="A0A1M5SQS8"/>
<dbReference type="PANTHER" id="PTHR30126:SF77">
    <property type="entry name" value="TRANSCRIPTIONAL REGULATORY PROTEIN"/>
    <property type="match status" value="1"/>
</dbReference>
<dbReference type="OrthoDB" id="9803735at2"/>
<dbReference type="InterPro" id="IPR036390">
    <property type="entry name" value="WH_DNA-bd_sf"/>
</dbReference>
<proteinExistence type="inferred from homology"/>
<evidence type="ECO:0000256" key="1">
    <source>
        <dbReference type="ARBA" id="ARBA00009437"/>
    </source>
</evidence>
<dbReference type="Pfam" id="PF03466">
    <property type="entry name" value="LysR_substrate"/>
    <property type="match status" value="1"/>
</dbReference>
<reference evidence="6 7" key="1">
    <citation type="submission" date="2016-11" db="EMBL/GenBank/DDBJ databases">
        <authorList>
            <person name="Jaros S."/>
            <person name="Januszkiewicz K."/>
            <person name="Wedrychowicz H."/>
        </authorList>
    </citation>
    <scope>NUCLEOTIDE SEQUENCE [LARGE SCALE GENOMIC DNA]</scope>
    <source>
        <strain evidence="6 7">CGMCC 1.10190</strain>
    </source>
</reference>
<dbReference type="GO" id="GO:0003700">
    <property type="term" value="F:DNA-binding transcription factor activity"/>
    <property type="evidence" value="ECO:0007669"/>
    <property type="project" value="InterPro"/>
</dbReference>
<dbReference type="InterPro" id="IPR000847">
    <property type="entry name" value="LysR_HTH_N"/>
</dbReference>
<protein>
    <submittedName>
        <fullName evidence="6">DNA-binding transcriptional regulator, LysR family</fullName>
    </submittedName>
</protein>
<keyword evidence="3 6" id="KW-0238">DNA-binding</keyword>